<dbReference type="Gene3D" id="3.40.190.80">
    <property type="match status" value="1"/>
</dbReference>
<dbReference type="RefSeq" id="WP_100704878.1">
    <property type="nucleotide sequence ID" value="NZ_NPDL01000004.1"/>
</dbReference>
<dbReference type="AlphaFoldDB" id="A0A2M9XHF7"/>
<dbReference type="GO" id="GO:0006020">
    <property type="term" value="P:inositol metabolic process"/>
    <property type="evidence" value="ECO:0007669"/>
    <property type="project" value="TreeGrafter"/>
</dbReference>
<dbReference type="PANTHER" id="PTHR20854">
    <property type="entry name" value="INOSITOL MONOPHOSPHATASE"/>
    <property type="match status" value="1"/>
</dbReference>
<feature type="binding site" evidence="6">
    <location>
        <position position="100"/>
    </location>
    <ligand>
        <name>Mg(2+)</name>
        <dbReference type="ChEBI" id="CHEBI:18420"/>
        <label>1</label>
        <note>catalytic</note>
    </ligand>
</feature>
<gene>
    <name evidence="8" type="ORF">CH357_00770</name>
</gene>
<feature type="binding site" evidence="6">
    <location>
        <position position="98"/>
    </location>
    <ligand>
        <name>Mg(2+)</name>
        <dbReference type="ChEBI" id="CHEBI:18420"/>
        <label>1</label>
        <note>catalytic</note>
    </ligand>
</feature>
<evidence type="ECO:0000256" key="1">
    <source>
        <dbReference type="ARBA" id="ARBA00001033"/>
    </source>
</evidence>
<dbReference type="Pfam" id="PF00459">
    <property type="entry name" value="Inositol_P"/>
    <property type="match status" value="1"/>
</dbReference>
<dbReference type="PROSITE" id="PS00629">
    <property type="entry name" value="IMP_1"/>
    <property type="match status" value="1"/>
</dbReference>
<reference evidence="8 9" key="1">
    <citation type="submission" date="2017-07" db="EMBL/GenBank/DDBJ databases">
        <title>Leptospira spp. isolated from tropical soils.</title>
        <authorList>
            <person name="Thibeaux R."/>
            <person name="Iraola G."/>
            <person name="Ferres I."/>
            <person name="Bierque E."/>
            <person name="Girault D."/>
            <person name="Soupe-Gilbert M.-E."/>
            <person name="Picardeau M."/>
            <person name="Goarant C."/>
        </authorList>
    </citation>
    <scope>NUCLEOTIDE SEQUENCE [LARGE SCALE GENOMIC DNA]</scope>
    <source>
        <strain evidence="8 9">MCA1-C-A1</strain>
    </source>
</reference>
<accession>A0A2M9XHF7</accession>
<evidence type="ECO:0000313" key="9">
    <source>
        <dbReference type="Proteomes" id="UP000232196"/>
    </source>
</evidence>
<comment type="cofactor">
    <cofactor evidence="2 6 7">
        <name>Mg(2+)</name>
        <dbReference type="ChEBI" id="CHEBI:18420"/>
    </cofactor>
</comment>
<keyword evidence="3 6" id="KW-0479">Metal-binding</keyword>
<organism evidence="8 9">
    <name type="scientific">Leptospira hartskeerlii</name>
    <dbReference type="NCBI Taxonomy" id="2023177"/>
    <lineage>
        <taxon>Bacteria</taxon>
        <taxon>Pseudomonadati</taxon>
        <taxon>Spirochaetota</taxon>
        <taxon>Spirochaetia</taxon>
        <taxon>Leptospirales</taxon>
        <taxon>Leptospiraceae</taxon>
        <taxon>Leptospira</taxon>
    </lineage>
</organism>
<dbReference type="Proteomes" id="UP000232196">
    <property type="component" value="Unassembled WGS sequence"/>
</dbReference>
<comment type="catalytic activity">
    <reaction evidence="1 7">
        <text>a myo-inositol phosphate + H2O = myo-inositol + phosphate</text>
        <dbReference type="Rhea" id="RHEA:24056"/>
        <dbReference type="ChEBI" id="CHEBI:15377"/>
        <dbReference type="ChEBI" id="CHEBI:17268"/>
        <dbReference type="ChEBI" id="CHEBI:43474"/>
        <dbReference type="ChEBI" id="CHEBI:84139"/>
        <dbReference type="EC" id="3.1.3.25"/>
    </reaction>
</comment>
<sequence>MESLAPPIDFPLEEVKKRVKSVQSVSGLILESARKLQKEIRVFGIVSDSEEKDRIHKADELMGKFLIDFIRQNFPNDSIISEDYFKHEGSNSFRWVLDPIDGSMNFVRGIPLYCVSVGLEHRETPVAGVVFAPELDTRYSAILSQGAFKNGLRIDVSNTDALARSLLVSSFPTNRKEILNEVISDITAFISCGRSMRRTGSFVLDTCWVAEGVLDGIWEKGVKLWDTVASSVILTEAGGKLTDFQGKHFLSGQAEVVASNGRIHKQIIDILRNVRISIGRN</sequence>
<protein>
    <recommendedName>
        <fullName evidence="7">Inositol-1-monophosphatase</fullName>
        <ecNumber evidence="7">3.1.3.25</ecNumber>
    </recommendedName>
</protein>
<feature type="binding site" evidence="6">
    <location>
        <position position="101"/>
    </location>
    <ligand>
        <name>Mg(2+)</name>
        <dbReference type="ChEBI" id="CHEBI:18420"/>
        <label>1</label>
        <note>catalytic</note>
    </ligand>
</feature>
<dbReference type="GO" id="GO:0046872">
    <property type="term" value="F:metal ion binding"/>
    <property type="evidence" value="ECO:0007669"/>
    <property type="project" value="UniProtKB-KW"/>
</dbReference>
<dbReference type="CDD" id="cd01639">
    <property type="entry name" value="IMPase"/>
    <property type="match status" value="1"/>
</dbReference>
<evidence type="ECO:0000256" key="5">
    <source>
        <dbReference type="ARBA" id="ARBA00022842"/>
    </source>
</evidence>
<dbReference type="InterPro" id="IPR020583">
    <property type="entry name" value="Inositol_monoP_metal-BS"/>
</dbReference>
<dbReference type="InterPro" id="IPR033942">
    <property type="entry name" value="IMPase"/>
</dbReference>
<evidence type="ECO:0000256" key="2">
    <source>
        <dbReference type="ARBA" id="ARBA00001946"/>
    </source>
</evidence>
<keyword evidence="9" id="KW-1185">Reference proteome</keyword>
<evidence type="ECO:0000256" key="3">
    <source>
        <dbReference type="ARBA" id="ARBA00022723"/>
    </source>
</evidence>
<keyword evidence="4 7" id="KW-0378">Hydrolase</keyword>
<dbReference type="GO" id="GO:0008934">
    <property type="term" value="F:inositol monophosphate 1-phosphatase activity"/>
    <property type="evidence" value="ECO:0007669"/>
    <property type="project" value="InterPro"/>
</dbReference>
<comment type="similarity">
    <text evidence="7">Belongs to the inositol monophosphatase superfamily.</text>
</comment>
<dbReference type="Gene3D" id="3.30.540.10">
    <property type="entry name" value="Fructose-1,6-Bisphosphatase, subunit A, domain 1"/>
    <property type="match status" value="1"/>
</dbReference>
<evidence type="ECO:0000313" key="8">
    <source>
        <dbReference type="EMBL" id="PJZ27131.1"/>
    </source>
</evidence>
<name>A0A2M9XHF7_9LEPT</name>
<dbReference type="PANTHER" id="PTHR20854:SF4">
    <property type="entry name" value="INOSITOL-1-MONOPHOSPHATASE-RELATED"/>
    <property type="match status" value="1"/>
</dbReference>
<evidence type="ECO:0000256" key="4">
    <source>
        <dbReference type="ARBA" id="ARBA00022801"/>
    </source>
</evidence>
<dbReference type="InterPro" id="IPR000760">
    <property type="entry name" value="Inositol_monophosphatase-like"/>
</dbReference>
<proteinExistence type="inferred from homology"/>
<dbReference type="EC" id="3.1.3.25" evidence="7"/>
<comment type="caution">
    <text evidence="8">The sequence shown here is derived from an EMBL/GenBank/DDBJ whole genome shotgun (WGS) entry which is preliminary data.</text>
</comment>
<evidence type="ECO:0000256" key="6">
    <source>
        <dbReference type="PIRSR" id="PIRSR600760-2"/>
    </source>
</evidence>
<dbReference type="PRINTS" id="PR00377">
    <property type="entry name" value="IMPHPHTASES"/>
</dbReference>
<keyword evidence="5 6" id="KW-0460">Magnesium</keyword>
<dbReference type="SUPFAM" id="SSF56655">
    <property type="entry name" value="Carbohydrate phosphatase"/>
    <property type="match status" value="1"/>
</dbReference>
<evidence type="ECO:0000256" key="7">
    <source>
        <dbReference type="RuleBase" id="RU364068"/>
    </source>
</evidence>
<dbReference type="OrthoDB" id="9772456at2"/>
<feature type="binding site" evidence="6">
    <location>
        <position position="226"/>
    </location>
    <ligand>
        <name>Mg(2+)</name>
        <dbReference type="ChEBI" id="CHEBI:18420"/>
        <label>1</label>
        <note>catalytic</note>
    </ligand>
</feature>
<feature type="binding site" evidence="6">
    <location>
        <position position="82"/>
    </location>
    <ligand>
        <name>Mg(2+)</name>
        <dbReference type="ChEBI" id="CHEBI:18420"/>
        <label>1</label>
        <note>catalytic</note>
    </ligand>
</feature>
<dbReference type="GO" id="GO:0007165">
    <property type="term" value="P:signal transduction"/>
    <property type="evidence" value="ECO:0007669"/>
    <property type="project" value="TreeGrafter"/>
</dbReference>
<dbReference type="EMBL" id="NPDN01000001">
    <property type="protein sequence ID" value="PJZ27131.1"/>
    <property type="molecule type" value="Genomic_DNA"/>
</dbReference>